<evidence type="ECO:0000313" key="1">
    <source>
        <dbReference type="EMBL" id="KAJ8624117.1"/>
    </source>
</evidence>
<name>A0ACC2KSH5_PERAE</name>
<reference evidence="1 2" key="1">
    <citation type="journal article" date="2022" name="Hortic Res">
        <title>A haplotype resolved chromosomal level avocado genome allows analysis of novel avocado genes.</title>
        <authorList>
            <person name="Nath O."/>
            <person name="Fletcher S.J."/>
            <person name="Hayward A."/>
            <person name="Shaw L.M."/>
            <person name="Masouleh A.K."/>
            <person name="Furtado A."/>
            <person name="Henry R.J."/>
            <person name="Mitter N."/>
        </authorList>
    </citation>
    <scope>NUCLEOTIDE SEQUENCE [LARGE SCALE GENOMIC DNA]</scope>
    <source>
        <strain evidence="2">cv. Hass</strain>
    </source>
</reference>
<keyword evidence="2" id="KW-1185">Reference proteome</keyword>
<dbReference type="Proteomes" id="UP001234297">
    <property type="component" value="Chromosome 11"/>
</dbReference>
<proteinExistence type="predicted"/>
<dbReference type="EMBL" id="CM056819">
    <property type="protein sequence ID" value="KAJ8624117.1"/>
    <property type="molecule type" value="Genomic_DNA"/>
</dbReference>
<protein>
    <submittedName>
        <fullName evidence="1">Uncharacterized protein</fullName>
    </submittedName>
</protein>
<comment type="caution">
    <text evidence="1">The sequence shown here is derived from an EMBL/GenBank/DDBJ whole genome shotgun (WGS) entry which is preliminary data.</text>
</comment>
<gene>
    <name evidence="1" type="ORF">MRB53_032647</name>
</gene>
<organism evidence="1 2">
    <name type="scientific">Persea americana</name>
    <name type="common">Avocado</name>
    <dbReference type="NCBI Taxonomy" id="3435"/>
    <lineage>
        <taxon>Eukaryota</taxon>
        <taxon>Viridiplantae</taxon>
        <taxon>Streptophyta</taxon>
        <taxon>Embryophyta</taxon>
        <taxon>Tracheophyta</taxon>
        <taxon>Spermatophyta</taxon>
        <taxon>Magnoliopsida</taxon>
        <taxon>Magnoliidae</taxon>
        <taxon>Laurales</taxon>
        <taxon>Lauraceae</taxon>
        <taxon>Persea</taxon>
    </lineage>
</organism>
<accession>A0ACC2KSH5</accession>
<evidence type="ECO:0000313" key="2">
    <source>
        <dbReference type="Proteomes" id="UP001234297"/>
    </source>
</evidence>
<sequence>MDIDEGNVKCFEPWKNKGRIVADFIERDSRERCSEEDVITMLRSISQHQAPEIGNTRKRYEVGPDNGKSINPDAAPFATDTTP</sequence>